<protein>
    <submittedName>
        <fullName evidence="2">DNA-binding protein</fullName>
    </submittedName>
</protein>
<proteinExistence type="predicted"/>
<dbReference type="GO" id="GO:0003677">
    <property type="term" value="F:DNA binding"/>
    <property type="evidence" value="ECO:0007669"/>
    <property type="project" value="UniProtKB-KW"/>
</dbReference>
<dbReference type="STRING" id="1707952.A6A03_15730"/>
<dbReference type="InterPro" id="IPR000835">
    <property type="entry name" value="HTH_MarR-typ"/>
</dbReference>
<dbReference type="Gene3D" id="1.10.10.10">
    <property type="entry name" value="Winged helix-like DNA-binding domain superfamily/Winged helix DNA-binding domain"/>
    <property type="match status" value="1"/>
</dbReference>
<keyword evidence="3" id="KW-1185">Reference proteome</keyword>
<evidence type="ECO:0000313" key="3">
    <source>
        <dbReference type="Proteomes" id="UP000078287"/>
    </source>
</evidence>
<evidence type="ECO:0000313" key="2">
    <source>
        <dbReference type="EMBL" id="OAN44918.1"/>
    </source>
</evidence>
<dbReference type="InterPro" id="IPR036390">
    <property type="entry name" value="WH_DNA-bd_sf"/>
</dbReference>
<accession>A0A178MA45</accession>
<dbReference type="CDD" id="cd00090">
    <property type="entry name" value="HTH_ARSR"/>
    <property type="match status" value="1"/>
</dbReference>
<reference evidence="2 3" key="1">
    <citation type="submission" date="2016-04" db="EMBL/GenBank/DDBJ databases">
        <title>Chloroflexus islandicus sp. nov., a thermophilic filamentous anoxygenic phototrophic bacterium from geyser Strokkur (Iceland).</title>
        <authorList>
            <person name="Gaisin V.A."/>
            <person name="Kalashnikov A.M."/>
            <person name="Sukhacheva M.V."/>
            <person name="Grouzdev D.S."/>
            <person name="Ivanov T.M."/>
            <person name="Kuznetsov B."/>
            <person name="Gorlenko V.M."/>
        </authorList>
    </citation>
    <scope>NUCLEOTIDE SEQUENCE [LARGE SCALE GENOMIC DNA]</scope>
    <source>
        <strain evidence="3">isl-2</strain>
    </source>
</reference>
<dbReference type="InterPro" id="IPR036388">
    <property type="entry name" value="WH-like_DNA-bd_sf"/>
</dbReference>
<keyword evidence="2" id="KW-0238">DNA-binding</keyword>
<comment type="caution">
    <text evidence="2">The sequence shown here is derived from an EMBL/GenBank/DDBJ whole genome shotgun (WGS) entry which is preliminary data.</text>
</comment>
<organism evidence="2 3">
    <name type="scientific">Chloroflexus islandicus</name>
    <dbReference type="NCBI Taxonomy" id="1707952"/>
    <lineage>
        <taxon>Bacteria</taxon>
        <taxon>Bacillati</taxon>
        <taxon>Chloroflexota</taxon>
        <taxon>Chloroflexia</taxon>
        <taxon>Chloroflexales</taxon>
        <taxon>Chloroflexineae</taxon>
        <taxon>Chloroflexaceae</taxon>
        <taxon>Chloroflexus</taxon>
    </lineage>
</organism>
<dbReference type="SUPFAM" id="SSF46785">
    <property type="entry name" value="Winged helix' DNA-binding domain"/>
    <property type="match status" value="1"/>
</dbReference>
<dbReference type="GO" id="GO:0003700">
    <property type="term" value="F:DNA-binding transcription factor activity"/>
    <property type="evidence" value="ECO:0007669"/>
    <property type="project" value="InterPro"/>
</dbReference>
<dbReference type="AlphaFoldDB" id="A0A178MA45"/>
<gene>
    <name evidence="2" type="ORF">A6A03_15730</name>
</gene>
<name>A0A178MA45_9CHLR</name>
<evidence type="ECO:0000259" key="1">
    <source>
        <dbReference type="Pfam" id="PF12802"/>
    </source>
</evidence>
<feature type="domain" description="HTH marR-type" evidence="1">
    <location>
        <begin position="8"/>
        <end position="61"/>
    </location>
</feature>
<dbReference type="OrthoDB" id="371140at2"/>
<dbReference type="Proteomes" id="UP000078287">
    <property type="component" value="Unassembled WGS sequence"/>
</dbReference>
<sequence length="105" mass="11685">MSWTFLTNHAQVLLCIARNPRVTAHDIAQTVGITERAVQRILHDLHEAGYISHVREGRHNRYTIYPDQPLRHPAQQGLAVRDLLAILLNGKATETGEVATAIGSE</sequence>
<dbReference type="Pfam" id="PF12802">
    <property type="entry name" value="MarR_2"/>
    <property type="match status" value="1"/>
</dbReference>
<dbReference type="RefSeq" id="WP_066788656.1">
    <property type="nucleotide sequence ID" value="NZ_LWQS01000061.1"/>
</dbReference>
<dbReference type="InterPro" id="IPR011991">
    <property type="entry name" value="ArsR-like_HTH"/>
</dbReference>
<dbReference type="EMBL" id="LWQS01000061">
    <property type="protein sequence ID" value="OAN44918.1"/>
    <property type="molecule type" value="Genomic_DNA"/>
</dbReference>